<keyword evidence="2" id="KW-0808">Transferase</keyword>
<dbReference type="eggNOG" id="COG2226">
    <property type="taxonomic scope" value="Bacteria"/>
</dbReference>
<dbReference type="InterPro" id="IPR013216">
    <property type="entry name" value="Methyltransf_11"/>
</dbReference>
<dbReference type="SUPFAM" id="SSF53335">
    <property type="entry name" value="S-adenosyl-L-methionine-dependent methyltransferases"/>
    <property type="match status" value="1"/>
</dbReference>
<dbReference type="HOGENOM" id="CLU_920499_0_0_3"/>
<dbReference type="PANTHER" id="PTHR43591:SF110">
    <property type="entry name" value="RHODANESE DOMAIN-CONTAINING PROTEIN"/>
    <property type="match status" value="1"/>
</dbReference>
<dbReference type="PANTHER" id="PTHR43591">
    <property type="entry name" value="METHYLTRANSFERASE"/>
    <property type="match status" value="1"/>
</dbReference>
<dbReference type="Proteomes" id="UP000003835">
    <property type="component" value="Unassembled WGS sequence"/>
</dbReference>
<feature type="domain" description="Methyltransferase type 11" evidence="1">
    <location>
        <begin position="68"/>
        <end position="155"/>
    </location>
</feature>
<protein>
    <submittedName>
        <fullName evidence="2">Methyltransferase domain family</fullName>
    </submittedName>
</protein>
<dbReference type="CDD" id="cd02440">
    <property type="entry name" value="AdoMet_MTases"/>
    <property type="match status" value="1"/>
</dbReference>
<keyword evidence="3" id="KW-1185">Reference proteome</keyword>
<dbReference type="Pfam" id="PF08241">
    <property type="entry name" value="Methyltransf_11"/>
    <property type="match status" value="1"/>
</dbReference>
<dbReference type="GO" id="GO:0032259">
    <property type="term" value="P:methylation"/>
    <property type="evidence" value="ECO:0007669"/>
    <property type="project" value="UniProtKB-KW"/>
</dbReference>
<sequence>MNKSKDFQEKSYQSHETHFNDYASGSSKSNHAKSWLRDDTVDAWRHQRMRLHLMPLINEFPQSSWLTVGDGRYGTDAHFLKKNGIKALATDISDVLLKEGKELGFIDDFSKENAEKLSFEDNQFDFVYCKEAYHHFPRPMIALYEMIRVAKKGVILTEPKDATIGGSLIYIFLRNLKDLVSGILGKDISRHSFEESGNYVYSISEREIQKAALGINLGFLAFKVLHDSYQKGVEYEKAVSDNQVFKKVKRKIALSDLRSYLGLSNGGLLTAMIFKTPPSQKLQSNLKTAGFKVVELPKNPYL</sequence>
<dbReference type="RefSeq" id="WP_006102050.1">
    <property type="nucleotide sequence ID" value="NZ_DS989852.1"/>
</dbReference>
<dbReference type="InterPro" id="IPR029063">
    <property type="entry name" value="SAM-dependent_MTases_sf"/>
</dbReference>
<proteinExistence type="predicted"/>
<dbReference type="AlphaFoldDB" id="B4VTI0"/>
<reference evidence="2 3" key="1">
    <citation type="submission" date="2008-07" db="EMBL/GenBank/DDBJ databases">
        <authorList>
            <person name="Tandeau de Marsac N."/>
            <person name="Ferriera S."/>
            <person name="Johnson J."/>
            <person name="Kravitz S."/>
            <person name="Beeson K."/>
            <person name="Sutton G."/>
            <person name="Rogers Y.-H."/>
            <person name="Friedman R."/>
            <person name="Frazier M."/>
            <person name="Venter J.C."/>
        </authorList>
    </citation>
    <scope>NUCLEOTIDE SEQUENCE [LARGE SCALE GENOMIC DNA]</scope>
    <source>
        <strain evidence="2 3">PCC 7420</strain>
    </source>
</reference>
<name>B4VTI0_9CYAN</name>
<dbReference type="Gene3D" id="3.40.50.150">
    <property type="entry name" value="Vaccinia Virus protein VP39"/>
    <property type="match status" value="1"/>
</dbReference>
<dbReference type="STRING" id="118168.MC7420_6196"/>
<dbReference type="GO" id="GO:0008757">
    <property type="term" value="F:S-adenosylmethionine-dependent methyltransferase activity"/>
    <property type="evidence" value="ECO:0007669"/>
    <property type="project" value="InterPro"/>
</dbReference>
<gene>
    <name evidence="2" type="ORF">MC7420_6196</name>
</gene>
<evidence type="ECO:0000313" key="3">
    <source>
        <dbReference type="Proteomes" id="UP000003835"/>
    </source>
</evidence>
<evidence type="ECO:0000259" key="1">
    <source>
        <dbReference type="Pfam" id="PF08241"/>
    </source>
</evidence>
<dbReference type="OrthoDB" id="9790457at2"/>
<keyword evidence="2" id="KW-0489">Methyltransferase</keyword>
<dbReference type="EMBL" id="DS989852">
    <property type="protein sequence ID" value="EDX74718.1"/>
    <property type="molecule type" value="Genomic_DNA"/>
</dbReference>
<accession>B4VTI0</accession>
<evidence type="ECO:0000313" key="2">
    <source>
        <dbReference type="EMBL" id="EDX74718.1"/>
    </source>
</evidence>
<organism evidence="2 3">
    <name type="scientific">Coleofasciculus chthonoplastes PCC 7420</name>
    <dbReference type="NCBI Taxonomy" id="118168"/>
    <lineage>
        <taxon>Bacteria</taxon>
        <taxon>Bacillati</taxon>
        <taxon>Cyanobacteriota</taxon>
        <taxon>Cyanophyceae</taxon>
        <taxon>Coleofasciculales</taxon>
        <taxon>Coleofasciculaceae</taxon>
        <taxon>Coleofasciculus</taxon>
    </lineage>
</organism>